<gene>
    <name evidence="1" type="ORF">LTR77_010183</name>
</gene>
<protein>
    <recommendedName>
        <fullName evidence="3">BTB domain-containing protein</fullName>
    </recommendedName>
</protein>
<evidence type="ECO:0000313" key="1">
    <source>
        <dbReference type="EMBL" id="KAK5164092.1"/>
    </source>
</evidence>
<dbReference type="AlphaFoldDB" id="A0AAV9NW60"/>
<dbReference type="EMBL" id="JAVRRT010000021">
    <property type="protein sequence ID" value="KAK5164092.1"/>
    <property type="molecule type" value="Genomic_DNA"/>
</dbReference>
<organism evidence="1 2">
    <name type="scientific">Saxophila tyrrhenica</name>
    <dbReference type="NCBI Taxonomy" id="1690608"/>
    <lineage>
        <taxon>Eukaryota</taxon>
        <taxon>Fungi</taxon>
        <taxon>Dikarya</taxon>
        <taxon>Ascomycota</taxon>
        <taxon>Pezizomycotina</taxon>
        <taxon>Dothideomycetes</taxon>
        <taxon>Dothideomycetidae</taxon>
        <taxon>Mycosphaerellales</taxon>
        <taxon>Extremaceae</taxon>
        <taxon>Saxophila</taxon>
    </lineage>
</organism>
<evidence type="ECO:0008006" key="3">
    <source>
        <dbReference type="Google" id="ProtNLM"/>
    </source>
</evidence>
<dbReference type="GeneID" id="89931512"/>
<dbReference type="InterPro" id="IPR011333">
    <property type="entry name" value="SKP1/BTB/POZ_sf"/>
</dbReference>
<name>A0AAV9NW60_9PEZI</name>
<proteinExistence type="predicted"/>
<dbReference type="RefSeq" id="XP_064654420.1">
    <property type="nucleotide sequence ID" value="XM_064807406.1"/>
</dbReference>
<sequence>MATDVYWQVDKEEYNIVDQADFMLRVVEHEIVHRPSEENNNQATKVSVPSMVHLFKVDRATLATSSLVFKKMISPDGPFKESTLTCIDLLEDHPQSVEIWLKLVHGSLDLKSTYSTTTITGVWEVLETAHKYAWDPEMPAAKAWFSNWYGARNSGEFDFGTWQTLLFPTYTFDHAQGFAAATKYIAYHAVGHATEKKPPGFSHDHLHLPQRIIQQVNAAKGRLRTILHRGLYEPIESILRSTMCDEHPKSLFFYELALTHTGAWPIESKFLNNNVDTMLRKLANFRDPPKRDAGCLQCNDDFAGSVTEATRKTSDYFDGCCLDCMAQSKPKFEDEDSDYWKHSRQNVAWDEDCRLSHDQPTWYFSFMGRKEKQIQWTKQQRRN</sequence>
<comment type="caution">
    <text evidence="1">The sequence shown here is derived from an EMBL/GenBank/DDBJ whole genome shotgun (WGS) entry which is preliminary data.</text>
</comment>
<reference evidence="1 2" key="1">
    <citation type="submission" date="2023-08" db="EMBL/GenBank/DDBJ databases">
        <title>Black Yeasts Isolated from many extreme environments.</title>
        <authorList>
            <person name="Coleine C."/>
            <person name="Stajich J.E."/>
            <person name="Selbmann L."/>
        </authorList>
    </citation>
    <scope>NUCLEOTIDE SEQUENCE [LARGE SCALE GENOMIC DNA]</scope>
    <source>
        <strain evidence="1 2">CCFEE 5935</strain>
    </source>
</reference>
<dbReference type="Gene3D" id="3.30.710.10">
    <property type="entry name" value="Potassium Channel Kv1.1, Chain A"/>
    <property type="match status" value="1"/>
</dbReference>
<keyword evidence="2" id="KW-1185">Reference proteome</keyword>
<evidence type="ECO:0000313" key="2">
    <source>
        <dbReference type="Proteomes" id="UP001337655"/>
    </source>
</evidence>
<accession>A0AAV9NW60</accession>
<dbReference type="CDD" id="cd18186">
    <property type="entry name" value="BTB_POZ_ZBTB_KLHL-like"/>
    <property type="match status" value="1"/>
</dbReference>
<dbReference type="Proteomes" id="UP001337655">
    <property type="component" value="Unassembled WGS sequence"/>
</dbReference>